<organism evidence="3 4">
    <name type="scientific">Plutella xylostella</name>
    <name type="common">Diamondback moth</name>
    <name type="synonym">Plutella maculipennis</name>
    <dbReference type="NCBI Taxonomy" id="51655"/>
    <lineage>
        <taxon>Eukaryota</taxon>
        <taxon>Metazoa</taxon>
        <taxon>Ecdysozoa</taxon>
        <taxon>Arthropoda</taxon>
        <taxon>Hexapoda</taxon>
        <taxon>Insecta</taxon>
        <taxon>Pterygota</taxon>
        <taxon>Neoptera</taxon>
        <taxon>Endopterygota</taxon>
        <taxon>Lepidoptera</taxon>
        <taxon>Glossata</taxon>
        <taxon>Ditrysia</taxon>
        <taxon>Yponomeutoidea</taxon>
        <taxon>Plutellidae</taxon>
        <taxon>Plutella</taxon>
    </lineage>
</organism>
<name>A0ABQ7Q1T2_PLUXY</name>
<evidence type="ECO:0000313" key="4">
    <source>
        <dbReference type="Proteomes" id="UP000823941"/>
    </source>
</evidence>
<evidence type="ECO:0000313" key="3">
    <source>
        <dbReference type="EMBL" id="KAG7299131.1"/>
    </source>
</evidence>
<dbReference type="Pfam" id="PF25298">
    <property type="entry name" value="Baculo_FP_2nd"/>
    <property type="match status" value="1"/>
</dbReference>
<keyword evidence="4" id="KW-1185">Reference proteome</keyword>
<dbReference type="Proteomes" id="UP000823941">
    <property type="component" value="Chromosome 23"/>
</dbReference>
<gene>
    <name evidence="3" type="ORF">JYU34_017646</name>
</gene>
<keyword evidence="1" id="KW-0175">Coiled coil</keyword>
<proteinExistence type="predicted"/>
<comment type="caution">
    <text evidence="3">The sequence shown here is derived from an EMBL/GenBank/DDBJ whole genome shotgun (WGS) entry which is preliminary data.</text>
</comment>
<accession>A0ABQ7Q1T2</accession>
<feature type="coiled-coil region" evidence="1">
    <location>
        <begin position="111"/>
        <end position="159"/>
    </location>
</feature>
<sequence length="329" mass="38434">MSIQRSPPGLGKSAFPTSFSDTDIANSTLKSDSPLNITQRPNKYLKRPRDDDVSYELQLFKAEMKELMTSMIASQNERMSDFMSKQNDRLVIMEEHIKVVKDQNCSIHTTNQDIEKSMNLLSDDIKNIERKINTMEQERKVTSENLSIMKEKIELLERQSIKTCIEIRNVPKKQYESKEDLFGYIKRLCGDLRFQLKESDVRDVYRGYSPKEIKNSSLILELQNTIIKTRLLNSIKNYNIQNPQAKLNSSNLGFSDNKQIIYASEQLTQKMKRLFYLSRELAKETNIAFVWSTNGRVYIRQNEKAPHIMIRSEEHIDEIRTKCKSEAQK</sequence>
<evidence type="ECO:0000256" key="1">
    <source>
        <dbReference type="SAM" id="Coils"/>
    </source>
</evidence>
<dbReference type="InterPro" id="IPR057251">
    <property type="entry name" value="FP_C"/>
</dbReference>
<feature type="domain" description="FP protein C-terminal" evidence="2">
    <location>
        <begin position="268"/>
        <end position="319"/>
    </location>
</feature>
<reference evidence="3 4" key="1">
    <citation type="submission" date="2021-06" db="EMBL/GenBank/DDBJ databases">
        <title>A haploid diamondback moth (Plutella xylostella L.) genome assembly resolves 31 chromosomes and identifies a diamide resistance mutation.</title>
        <authorList>
            <person name="Ward C.M."/>
            <person name="Perry K.D."/>
            <person name="Baker G."/>
            <person name="Powis K."/>
            <person name="Heckel D.G."/>
            <person name="Baxter S.W."/>
        </authorList>
    </citation>
    <scope>NUCLEOTIDE SEQUENCE [LARGE SCALE GENOMIC DNA]</scope>
    <source>
        <strain evidence="3 4">LV</strain>
        <tissue evidence="3">Single pupa</tissue>
    </source>
</reference>
<dbReference type="EMBL" id="JAHIBW010000023">
    <property type="protein sequence ID" value="KAG7299131.1"/>
    <property type="molecule type" value="Genomic_DNA"/>
</dbReference>
<evidence type="ECO:0000259" key="2">
    <source>
        <dbReference type="Pfam" id="PF25298"/>
    </source>
</evidence>
<protein>
    <recommendedName>
        <fullName evidence="2">FP protein C-terminal domain-containing protein</fullName>
    </recommendedName>
</protein>